<feature type="compositionally biased region" description="Basic and acidic residues" evidence="17">
    <location>
        <begin position="252"/>
        <end position="267"/>
    </location>
</feature>
<evidence type="ECO:0000256" key="3">
    <source>
        <dbReference type="ARBA" id="ARBA00004906"/>
    </source>
</evidence>
<dbReference type="EC" id="2.3.2.27" evidence="15"/>
<dbReference type="InterPro" id="IPR013083">
    <property type="entry name" value="Znf_RING/FYVE/PHD"/>
</dbReference>
<dbReference type="Gene3D" id="3.30.40.10">
    <property type="entry name" value="Zinc/RING finger domain, C3HC4 (zinc finger)"/>
    <property type="match status" value="1"/>
</dbReference>
<comment type="catalytic activity">
    <reaction evidence="1 15">
        <text>S-ubiquitinyl-[E2 ubiquitin-conjugating enzyme]-L-cysteine + [acceptor protein]-L-lysine = [E2 ubiquitin-conjugating enzyme]-L-cysteine + N(6)-ubiquitinyl-[acceptor protein]-L-lysine.</text>
        <dbReference type="EC" id="2.3.2.27"/>
    </reaction>
</comment>
<organism evidence="19 20">
    <name type="scientific">Pyrrhoderma noxium</name>
    <dbReference type="NCBI Taxonomy" id="2282107"/>
    <lineage>
        <taxon>Eukaryota</taxon>
        <taxon>Fungi</taxon>
        <taxon>Dikarya</taxon>
        <taxon>Basidiomycota</taxon>
        <taxon>Agaricomycotina</taxon>
        <taxon>Agaricomycetes</taxon>
        <taxon>Hymenochaetales</taxon>
        <taxon>Hymenochaetaceae</taxon>
        <taxon>Pyrrhoderma</taxon>
    </lineage>
</organism>
<keyword evidence="20" id="KW-1185">Reference proteome</keyword>
<dbReference type="SUPFAM" id="SSF57850">
    <property type="entry name" value="RING/U-box"/>
    <property type="match status" value="1"/>
</dbReference>
<name>A0A286UGY1_9AGAM</name>
<evidence type="ECO:0000313" key="20">
    <source>
        <dbReference type="Proteomes" id="UP000217199"/>
    </source>
</evidence>
<evidence type="ECO:0000256" key="6">
    <source>
        <dbReference type="ARBA" id="ARBA00022723"/>
    </source>
</evidence>
<evidence type="ECO:0000256" key="4">
    <source>
        <dbReference type="ARBA" id="ARBA00005555"/>
    </source>
</evidence>
<evidence type="ECO:0000313" key="19">
    <source>
        <dbReference type="EMBL" id="PAV18779.1"/>
    </source>
</evidence>
<dbReference type="UniPathway" id="UPA00143"/>
<gene>
    <name evidence="19" type="ORF">PNOK_0562200</name>
</gene>
<feature type="coiled-coil region" evidence="16">
    <location>
        <begin position="216"/>
        <end position="243"/>
    </location>
</feature>
<dbReference type="FunCoup" id="A0A286UGY1">
    <property type="interactions" value="228"/>
</dbReference>
<evidence type="ECO:0000256" key="5">
    <source>
        <dbReference type="ARBA" id="ARBA00022679"/>
    </source>
</evidence>
<evidence type="ECO:0000256" key="10">
    <source>
        <dbReference type="ARBA" id="ARBA00022853"/>
    </source>
</evidence>
<dbReference type="InterPro" id="IPR058643">
    <property type="entry name" value="BRE1-like_CC"/>
</dbReference>
<feature type="coiled-coil region" evidence="16">
    <location>
        <begin position="356"/>
        <end position="615"/>
    </location>
</feature>
<comment type="pathway">
    <text evidence="3 15">Protein modification; protein ubiquitination.</text>
</comment>
<feature type="compositionally biased region" description="Basic and acidic residues" evidence="17">
    <location>
        <begin position="7"/>
        <end position="20"/>
    </location>
</feature>
<dbReference type="Proteomes" id="UP000217199">
    <property type="component" value="Unassembled WGS sequence"/>
</dbReference>
<dbReference type="InterPro" id="IPR017907">
    <property type="entry name" value="Znf_RING_CS"/>
</dbReference>
<keyword evidence="12 15" id="KW-0539">Nucleus</keyword>
<dbReference type="Pfam" id="PF13923">
    <property type="entry name" value="zf-C3HC4_2"/>
    <property type="match status" value="1"/>
</dbReference>
<dbReference type="GO" id="GO:0005634">
    <property type="term" value="C:nucleus"/>
    <property type="evidence" value="ECO:0007669"/>
    <property type="project" value="UniProtKB-SubCell"/>
</dbReference>
<feature type="compositionally biased region" description="Low complexity" evidence="17">
    <location>
        <begin position="33"/>
        <end position="46"/>
    </location>
</feature>
<dbReference type="PROSITE" id="PS50089">
    <property type="entry name" value="ZF_RING_2"/>
    <property type="match status" value="1"/>
</dbReference>
<proteinExistence type="inferred from homology"/>
<dbReference type="GO" id="GO:0016567">
    <property type="term" value="P:protein ubiquitination"/>
    <property type="evidence" value="ECO:0007669"/>
    <property type="project" value="UniProtKB-UniRule"/>
</dbReference>
<dbReference type="InterPro" id="IPR001841">
    <property type="entry name" value="Znf_RING"/>
</dbReference>
<dbReference type="Pfam" id="PF08647">
    <property type="entry name" value="BRE1"/>
    <property type="match status" value="1"/>
</dbReference>
<keyword evidence="8 15" id="KW-0833">Ubl conjugation pathway</keyword>
<comment type="similarity">
    <text evidence="4 15">Belongs to the BRE1 family.</text>
</comment>
<feature type="region of interest" description="Disordered" evidence="17">
    <location>
        <begin position="1"/>
        <end position="58"/>
    </location>
</feature>
<feature type="region of interest" description="Disordered" evidence="17">
    <location>
        <begin position="732"/>
        <end position="753"/>
    </location>
</feature>
<keyword evidence="10 15" id="KW-0156">Chromatin regulator</keyword>
<comment type="function">
    <text evidence="13">E3 ubiquitin-protein ligase that mediates monoubiquitination of histone H2B to form H2BK123ub1. H2BK123ub1 gives a specific tag for epigenetic transcriptional activation and is also a prerequisite for H3K4me and H3K79me formation.</text>
</comment>
<dbReference type="GO" id="GO:0033503">
    <property type="term" value="C:HULC complex"/>
    <property type="evidence" value="ECO:0007669"/>
    <property type="project" value="TreeGrafter"/>
</dbReference>
<dbReference type="EMBL" id="NBII01000005">
    <property type="protein sequence ID" value="PAV18779.1"/>
    <property type="molecule type" value="Genomic_DNA"/>
</dbReference>
<dbReference type="Pfam" id="PF26095">
    <property type="entry name" value="CC_Bre1"/>
    <property type="match status" value="1"/>
</dbReference>
<feature type="domain" description="RING-type" evidence="18">
    <location>
        <begin position="763"/>
        <end position="802"/>
    </location>
</feature>
<evidence type="ECO:0000256" key="1">
    <source>
        <dbReference type="ARBA" id="ARBA00000900"/>
    </source>
</evidence>
<evidence type="ECO:0000256" key="2">
    <source>
        <dbReference type="ARBA" id="ARBA00004123"/>
    </source>
</evidence>
<evidence type="ECO:0000256" key="7">
    <source>
        <dbReference type="ARBA" id="ARBA00022771"/>
    </source>
</evidence>
<dbReference type="PANTHER" id="PTHR23163:SF0">
    <property type="entry name" value="E3 UBIQUITIN-PROTEIN LIGASE BRE1"/>
    <property type="match status" value="1"/>
</dbReference>
<dbReference type="OrthoDB" id="10266039at2759"/>
<evidence type="ECO:0000256" key="11">
    <source>
        <dbReference type="ARBA" id="ARBA00023054"/>
    </source>
</evidence>
<dbReference type="GO" id="GO:0006325">
    <property type="term" value="P:chromatin organization"/>
    <property type="evidence" value="ECO:0007669"/>
    <property type="project" value="UniProtKB-KW"/>
</dbReference>
<accession>A0A286UGY1</accession>
<dbReference type="GO" id="GO:0008270">
    <property type="term" value="F:zinc ion binding"/>
    <property type="evidence" value="ECO:0007669"/>
    <property type="project" value="UniProtKB-KW"/>
</dbReference>
<dbReference type="PROSITE" id="PS00518">
    <property type="entry name" value="ZF_RING_1"/>
    <property type="match status" value="1"/>
</dbReference>
<dbReference type="STRING" id="2282107.A0A286UGY1"/>
<evidence type="ECO:0000256" key="15">
    <source>
        <dbReference type="RuleBase" id="RU365038"/>
    </source>
</evidence>
<protein>
    <recommendedName>
        <fullName evidence="15">E3 ubiquitin protein ligase</fullName>
        <ecNumber evidence="15">2.3.2.27</ecNumber>
    </recommendedName>
</protein>
<keyword evidence="6 15" id="KW-0479">Metal-binding</keyword>
<dbReference type="AlphaFoldDB" id="A0A286UGY1"/>
<keyword evidence="9 15" id="KW-0862">Zinc</keyword>
<evidence type="ECO:0000256" key="9">
    <source>
        <dbReference type="ARBA" id="ARBA00022833"/>
    </source>
</evidence>
<dbReference type="CDD" id="cd16499">
    <property type="entry name" value="RING-HC_Bre1-like"/>
    <property type="match status" value="1"/>
</dbReference>
<feature type="region of interest" description="Disordered" evidence="17">
    <location>
        <begin position="243"/>
        <end position="276"/>
    </location>
</feature>
<dbReference type="GO" id="GO:0061630">
    <property type="term" value="F:ubiquitin protein ligase activity"/>
    <property type="evidence" value="ECO:0007669"/>
    <property type="project" value="UniProtKB-EC"/>
</dbReference>
<comment type="subcellular location">
    <subcellularLocation>
        <location evidence="2 15">Nucleus</location>
    </subcellularLocation>
</comment>
<keyword evidence="5 15" id="KW-0808">Transferase</keyword>
<evidence type="ECO:0000256" key="16">
    <source>
        <dbReference type="SAM" id="Coils"/>
    </source>
</evidence>
<evidence type="ECO:0000256" key="17">
    <source>
        <dbReference type="SAM" id="MobiDB-lite"/>
    </source>
</evidence>
<reference evidence="19 20" key="1">
    <citation type="journal article" date="2017" name="Mol. Ecol.">
        <title>Comparative and population genomic landscape of Phellinus noxius: A hypervariable fungus causing root rot in trees.</title>
        <authorList>
            <person name="Chung C.L."/>
            <person name="Lee T.J."/>
            <person name="Akiba M."/>
            <person name="Lee H.H."/>
            <person name="Kuo T.H."/>
            <person name="Liu D."/>
            <person name="Ke H.M."/>
            <person name="Yokoi T."/>
            <person name="Roa M.B."/>
            <person name="Lu M.J."/>
            <person name="Chang Y.Y."/>
            <person name="Ann P.J."/>
            <person name="Tsai J.N."/>
            <person name="Chen C.Y."/>
            <person name="Tzean S.S."/>
            <person name="Ota Y."/>
            <person name="Hattori T."/>
            <person name="Sahashi N."/>
            <person name="Liou R.F."/>
            <person name="Kikuchi T."/>
            <person name="Tsai I.J."/>
        </authorList>
    </citation>
    <scope>NUCLEOTIDE SEQUENCE [LARGE SCALE GENOMIC DNA]</scope>
    <source>
        <strain evidence="19 20">FFPRI411160</strain>
    </source>
</reference>
<keyword evidence="11 15" id="KW-0175">Coiled coil</keyword>
<sequence length="816" mass="94446">MDIQPARSDEESNGKRRATTEEWATNKKRVLDSMTGSPISSSTTTEEPSKGASNSPYGEFLQDIEDEEKLEKFRKAAIFRRMRHYQREFNGALRRIGRLEESLKRSSLERIQAETCWSMTVETIRQLIPLETIVAEAGESIKSLFSSRIFTSEDFESLNKGSQDKVQDTERVIRAFVKLAGKVDRSDYDTLFAECQELQKSNTFLTAEADATYKLMTDIRKERDQYAEELRDAQSTIERLQSRNTNPFPSKDSIKETPIRSNGEVKGEGSTAVGGCKQESEDVSMDDIKQANTPVDYEELRLRDERIAELESEQAKLRSRNRELELSLQTLPESAVMSSKAYQALLNFASIQEGNIKGYERKVQLQREEIRDYVQKRGLWVDQMTALLGKEAEEAKSLLQKREDDLNRIRQARDQLEAQLREATSKYESKWSCIEKYKALADTQGEQINQLSSEIQRLRTRLAATSGDEDLHSFLWKNKETNSSYVGDIQKRLSETQRELESLRATIRDQDQMIIDAASLRVRLEDSEKELSILRAASNGELEARVKAQDDELRTLRLQVSQNTEEMTALLSEIDMLSNSLEEAKRESQTQVITLEKWEEERQRLNEQKGRYETRYYKMMSENEAKEAERKVATRNFEKQIKLVDHLKEVEKSLRKTLETYEIDVYQTREEGESLRVMVRDLETEKQKLSLRTAELTEHNNALRVEVAKVEEEVGGVKMKMNKLRDELRKAKKETEKYKESQTTNVSSKSSDEPSTAEKLLKCNTCKLRFKNTIITKCMHTFCKECVDQQITLRSRKCPYCSVSFGLSEVHMFYFN</sequence>
<dbReference type="SMART" id="SM00184">
    <property type="entry name" value="RING"/>
    <property type="match status" value="1"/>
</dbReference>
<dbReference type="PANTHER" id="PTHR23163">
    <property type="entry name" value="RING FINGER PROTEIN-RELATED"/>
    <property type="match status" value="1"/>
</dbReference>
<evidence type="ECO:0000256" key="13">
    <source>
        <dbReference type="ARBA" id="ARBA00059679"/>
    </source>
</evidence>
<evidence type="ECO:0000256" key="8">
    <source>
        <dbReference type="ARBA" id="ARBA00022786"/>
    </source>
</evidence>
<evidence type="ECO:0000256" key="14">
    <source>
        <dbReference type="PROSITE-ProRule" id="PRU00175"/>
    </source>
</evidence>
<dbReference type="InParanoid" id="A0A286UGY1"/>
<comment type="caution">
    <text evidence="19">The sequence shown here is derived from an EMBL/GenBank/DDBJ whole genome shotgun (WGS) entry which is preliminary data.</text>
</comment>
<dbReference type="InterPro" id="IPR013956">
    <property type="entry name" value="E3_ubiquit_lig_Bre1"/>
</dbReference>
<evidence type="ECO:0000259" key="18">
    <source>
        <dbReference type="PROSITE" id="PS50089"/>
    </source>
</evidence>
<evidence type="ECO:0000256" key="12">
    <source>
        <dbReference type="ARBA" id="ARBA00023242"/>
    </source>
</evidence>
<keyword evidence="7 14" id="KW-0863">Zinc-finger</keyword>